<dbReference type="Pfam" id="PF16587">
    <property type="entry name" value="DUF5061"/>
    <property type="match status" value="1"/>
</dbReference>
<dbReference type="InterPro" id="IPR032258">
    <property type="entry name" value="DUF5061"/>
</dbReference>
<evidence type="ECO:0000313" key="2">
    <source>
        <dbReference type="Proteomes" id="UP000004200"/>
    </source>
</evidence>
<reference evidence="1 2" key="1">
    <citation type="submission" date="2011-06" db="EMBL/GenBank/DDBJ databases">
        <title>The draft genome of Thiorhodococcus drewsii AZ1.</title>
        <authorList>
            <consortium name="US DOE Joint Genome Institute (JGI-PGF)"/>
            <person name="Lucas S."/>
            <person name="Han J."/>
            <person name="Lapidus A."/>
            <person name="Cheng J.-F."/>
            <person name="Goodwin L."/>
            <person name="Pitluck S."/>
            <person name="Peters L."/>
            <person name="Land M.L."/>
            <person name="Hauser L."/>
            <person name="Vogl K."/>
            <person name="Liu Z."/>
            <person name="Imhoff J."/>
            <person name="Thiel V."/>
            <person name="Frigaard N.-U."/>
            <person name="Bryant D.A."/>
            <person name="Woyke T.J."/>
        </authorList>
    </citation>
    <scope>NUCLEOTIDE SEQUENCE [LARGE SCALE GENOMIC DNA]</scope>
    <source>
        <strain evidence="1 2">AZ1</strain>
    </source>
</reference>
<dbReference type="Proteomes" id="UP000004200">
    <property type="component" value="Unassembled WGS sequence"/>
</dbReference>
<dbReference type="STRING" id="765913.ThidrDRAFT_3670"/>
<evidence type="ECO:0000313" key="1">
    <source>
        <dbReference type="EMBL" id="EGV28520.1"/>
    </source>
</evidence>
<name>G2E5V7_9GAMM</name>
<gene>
    <name evidence="1" type="ORF">ThidrDRAFT_3670</name>
</gene>
<comment type="caution">
    <text evidence="1">The sequence shown here is derived from an EMBL/GenBank/DDBJ whole genome shotgun (WGS) entry which is preliminary data.</text>
</comment>
<accession>G2E5V7</accession>
<protein>
    <submittedName>
        <fullName evidence="1">Uncharacterized protein</fullName>
    </submittedName>
</protein>
<sequence>MRFPKAWDGVDFRYLMFRRLRKSMSVFEHGNQSLLVHVGLLGTRVLLRSVFARVSLCFCVALLSGCAHWPPSWTRDLSGGTNAAETLSFQELLTREPANTLVVLPSSPWGTNIRVLLHETYAAASGRNCRQLTIDPDANATPALACQDPDDPTVWVPVRLLQIGGRPLLSVGDEATPVWSGSR</sequence>
<organism evidence="1 2">
    <name type="scientific">Thiorhodococcus drewsii AZ1</name>
    <dbReference type="NCBI Taxonomy" id="765913"/>
    <lineage>
        <taxon>Bacteria</taxon>
        <taxon>Pseudomonadati</taxon>
        <taxon>Pseudomonadota</taxon>
        <taxon>Gammaproteobacteria</taxon>
        <taxon>Chromatiales</taxon>
        <taxon>Chromatiaceae</taxon>
        <taxon>Thiorhodococcus</taxon>
    </lineage>
</organism>
<dbReference type="eggNOG" id="ENOG5033MSW">
    <property type="taxonomic scope" value="Bacteria"/>
</dbReference>
<keyword evidence="2" id="KW-1185">Reference proteome</keyword>
<dbReference type="EMBL" id="AFWT01000035">
    <property type="protein sequence ID" value="EGV28520.1"/>
    <property type="molecule type" value="Genomic_DNA"/>
</dbReference>
<dbReference type="AlphaFoldDB" id="G2E5V7"/>
<proteinExistence type="predicted"/>